<comment type="caution">
    <text evidence="3">The sequence shown here is derived from an EMBL/GenBank/DDBJ whole genome shotgun (WGS) entry which is preliminary data.</text>
</comment>
<keyword evidence="1" id="KW-0472">Membrane</keyword>
<sequence length="64" mass="7208">MPTLENWLPISVVTMGLNIVIVSGIMDLRELATKKVYDWVAGNPKIIDSCYLIVRLLDDIATFK</sequence>
<dbReference type="Proteomes" id="UP000554482">
    <property type="component" value="Unassembled WGS sequence"/>
</dbReference>
<proteinExistence type="predicted"/>
<dbReference type="Gene3D" id="1.10.600.10">
    <property type="entry name" value="Farnesyl Diphosphate Synthase"/>
    <property type="match status" value="1"/>
</dbReference>
<dbReference type="GO" id="GO:0000287">
    <property type="term" value="F:magnesium ion binding"/>
    <property type="evidence" value="ECO:0007669"/>
    <property type="project" value="InterPro"/>
</dbReference>
<keyword evidence="1" id="KW-1133">Transmembrane helix</keyword>
<gene>
    <name evidence="3" type="ORF">FRX31_015601</name>
</gene>
<reference evidence="3 4" key="1">
    <citation type="submission" date="2020-06" db="EMBL/GenBank/DDBJ databases">
        <title>Transcriptomic and genomic resources for Thalictrum thalictroides and T. hernandezii: Facilitating candidate gene discovery in an emerging model plant lineage.</title>
        <authorList>
            <person name="Arias T."/>
            <person name="Riano-Pachon D.M."/>
            <person name="Di Stilio V.S."/>
        </authorList>
    </citation>
    <scope>NUCLEOTIDE SEQUENCE [LARGE SCALE GENOMIC DNA]</scope>
    <source>
        <strain evidence="4">cv. WT478/WT964</strain>
        <tissue evidence="3">Leaves</tissue>
    </source>
</reference>
<feature type="transmembrane region" description="Helical" evidence="1">
    <location>
        <begin position="6"/>
        <end position="26"/>
    </location>
</feature>
<name>A0A7J6WFD3_THATH</name>
<keyword evidence="4" id="KW-1185">Reference proteome</keyword>
<dbReference type="EMBL" id="JABWDY010018243">
    <property type="protein sequence ID" value="KAF5194812.1"/>
    <property type="molecule type" value="Genomic_DNA"/>
</dbReference>
<accession>A0A7J6WFD3</accession>
<dbReference type="OrthoDB" id="1877784at2759"/>
<dbReference type="InterPro" id="IPR005630">
    <property type="entry name" value="Terpene_synthase_metal-bd"/>
</dbReference>
<dbReference type="SUPFAM" id="SSF48576">
    <property type="entry name" value="Terpenoid synthases"/>
    <property type="match status" value="1"/>
</dbReference>
<organism evidence="3 4">
    <name type="scientific">Thalictrum thalictroides</name>
    <name type="common">Rue-anemone</name>
    <name type="synonym">Anemone thalictroides</name>
    <dbReference type="NCBI Taxonomy" id="46969"/>
    <lineage>
        <taxon>Eukaryota</taxon>
        <taxon>Viridiplantae</taxon>
        <taxon>Streptophyta</taxon>
        <taxon>Embryophyta</taxon>
        <taxon>Tracheophyta</taxon>
        <taxon>Spermatophyta</taxon>
        <taxon>Magnoliopsida</taxon>
        <taxon>Ranunculales</taxon>
        <taxon>Ranunculaceae</taxon>
        <taxon>Thalictroideae</taxon>
        <taxon>Thalictrum</taxon>
    </lineage>
</organism>
<feature type="non-terminal residue" evidence="3">
    <location>
        <position position="64"/>
    </location>
</feature>
<dbReference type="GO" id="GO:0010333">
    <property type="term" value="F:terpene synthase activity"/>
    <property type="evidence" value="ECO:0007669"/>
    <property type="project" value="InterPro"/>
</dbReference>
<dbReference type="AlphaFoldDB" id="A0A7J6WFD3"/>
<evidence type="ECO:0000259" key="2">
    <source>
        <dbReference type="Pfam" id="PF03936"/>
    </source>
</evidence>
<dbReference type="InterPro" id="IPR008949">
    <property type="entry name" value="Isoprenoid_synthase_dom_sf"/>
</dbReference>
<keyword evidence="1" id="KW-0812">Transmembrane</keyword>
<feature type="domain" description="Terpene synthase metal-binding" evidence="2">
    <location>
        <begin position="1"/>
        <end position="64"/>
    </location>
</feature>
<evidence type="ECO:0000313" key="3">
    <source>
        <dbReference type="EMBL" id="KAF5194812.1"/>
    </source>
</evidence>
<protein>
    <recommendedName>
        <fullName evidence="2">Terpene synthase metal-binding domain-containing protein</fullName>
    </recommendedName>
</protein>
<dbReference type="Pfam" id="PF03936">
    <property type="entry name" value="Terpene_synth_C"/>
    <property type="match status" value="1"/>
</dbReference>
<evidence type="ECO:0000313" key="4">
    <source>
        <dbReference type="Proteomes" id="UP000554482"/>
    </source>
</evidence>
<evidence type="ECO:0000256" key="1">
    <source>
        <dbReference type="SAM" id="Phobius"/>
    </source>
</evidence>